<dbReference type="AlphaFoldDB" id="A0A182PVF1"/>
<accession>A0A182PVF1</accession>
<reference evidence="2" key="1">
    <citation type="submission" date="2013-03" db="EMBL/GenBank/DDBJ databases">
        <title>The Genome Sequence of Anopheles epiroticus epiroticus2.</title>
        <authorList>
            <consortium name="The Broad Institute Genomics Platform"/>
            <person name="Neafsey D.E."/>
            <person name="Howell P."/>
            <person name="Walker B."/>
            <person name="Young S.K."/>
            <person name="Zeng Q."/>
            <person name="Gargeya S."/>
            <person name="Fitzgerald M."/>
            <person name="Haas B."/>
            <person name="Abouelleil A."/>
            <person name="Allen A.W."/>
            <person name="Alvarado L."/>
            <person name="Arachchi H.M."/>
            <person name="Berlin A.M."/>
            <person name="Chapman S.B."/>
            <person name="Gainer-Dewar J."/>
            <person name="Goldberg J."/>
            <person name="Griggs A."/>
            <person name="Gujja S."/>
            <person name="Hansen M."/>
            <person name="Howarth C."/>
            <person name="Imamovic A."/>
            <person name="Ireland A."/>
            <person name="Larimer J."/>
            <person name="McCowan C."/>
            <person name="Murphy C."/>
            <person name="Pearson M."/>
            <person name="Poon T.W."/>
            <person name="Priest M."/>
            <person name="Roberts A."/>
            <person name="Saif S."/>
            <person name="Shea T."/>
            <person name="Sisk P."/>
            <person name="Sykes S."/>
            <person name="Wortman J."/>
            <person name="Nusbaum C."/>
            <person name="Birren B."/>
        </authorList>
    </citation>
    <scope>NUCLEOTIDE SEQUENCE [LARGE SCALE GENOMIC DNA]</scope>
    <source>
        <strain evidence="2">Epiroticus2</strain>
    </source>
</reference>
<evidence type="ECO:0000313" key="1">
    <source>
        <dbReference type="EnsemblMetazoa" id="AEPI010938-PA"/>
    </source>
</evidence>
<dbReference type="STRING" id="199890.A0A182PVF1"/>
<evidence type="ECO:0000313" key="2">
    <source>
        <dbReference type="Proteomes" id="UP000075885"/>
    </source>
</evidence>
<sequence length="129" mass="14587">MLSAVHGPGSHVMSLTKEQERERKTICTDLPKFAGEPEVWRLFFSNFKITTEARGFSNLENLTRLQACLHGEAFEAVRESPSEEHLETFISFGIKVKQLCDHIVACELNEHMNNPLLGASRLILLPTSY</sequence>
<protein>
    <submittedName>
        <fullName evidence="1">Uncharacterized protein</fullName>
    </submittedName>
</protein>
<name>A0A182PVF1_9DIPT</name>
<dbReference type="Proteomes" id="UP000075885">
    <property type="component" value="Unassembled WGS sequence"/>
</dbReference>
<dbReference type="EnsemblMetazoa" id="AEPI010938-RA">
    <property type="protein sequence ID" value="AEPI010938-PA"/>
    <property type="gene ID" value="AEPI010938"/>
</dbReference>
<organism evidence="1 2">
    <name type="scientific">Anopheles epiroticus</name>
    <dbReference type="NCBI Taxonomy" id="199890"/>
    <lineage>
        <taxon>Eukaryota</taxon>
        <taxon>Metazoa</taxon>
        <taxon>Ecdysozoa</taxon>
        <taxon>Arthropoda</taxon>
        <taxon>Hexapoda</taxon>
        <taxon>Insecta</taxon>
        <taxon>Pterygota</taxon>
        <taxon>Neoptera</taxon>
        <taxon>Endopterygota</taxon>
        <taxon>Diptera</taxon>
        <taxon>Nematocera</taxon>
        <taxon>Culicoidea</taxon>
        <taxon>Culicidae</taxon>
        <taxon>Anophelinae</taxon>
        <taxon>Anopheles</taxon>
    </lineage>
</organism>
<proteinExistence type="predicted"/>
<reference evidence="1" key="2">
    <citation type="submission" date="2020-05" db="UniProtKB">
        <authorList>
            <consortium name="EnsemblMetazoa"/>
        </authorList>
    </citation>
    <scope>IDENTIFICATION</scope>
    <source>
        <strain evidence="1">Epiroticus2</strain>
    </source>
</reference>
<keyword evidence="2" id="KW-1185">Reference proteome</keyword>
<dbReference type="VEuPathDB" id="VectorBase:AEPI010938"/>